<dbReference type="KEGG" id="cprv:CYPRO_2488"/>
<keyword evidence="2" id="KW-0812">Transmembrane</keyword>
<dbReference type="EMBL" id="CP027806">
    <property type="protein sequence ID" value="AXJ01730.1"/>
    <property type="molecule type" value="Genomic_DNA"/>
</dbReference>
<dbReference type="PANTHER" id="PTHR30576:SF0">
    <property type="entry name" value="UNDECAPRENYL-PHOSPHATE N-ACETYLGALACTOSAMINYL 1-PHOSPHATE TRANSFERASE-RELATED"/>
    <property type="match status" value="1"/>
</dbReference>
<feature type="domain" description="Bacterial sugar transferase" evidence="3">
    <location>
        <begin position="6"/>
        <end position="187"/>
    </location>
</feature>
<comment type="similarity">
    <text evidence="1">Belongs to the bacterial sugar transferase family.</text>
</comment>
<name>A0A345UMM8_9BACT</name>
<accession>A0A345UMM8</accession>
<proteinExistence type="inferred from homology"/>
<gene>
    <name evidence="4" type="ORF">CYPRO_2488</name>
</gene>
<dbReference type="GO" id="GO:0016780">
    <property type="term" value="F:phosphotransferase activity, for other substituted phosphate groups"/>
    <property type="evidence" value="ECO:0007669"/>
    <property type="project" value="TreeGrafter"/>
</dbReference>
<dbReference type="PANTHER" id="PTHR30576">
    <property type="entry name" value="COLANIC BIOSYNTHESIS UDP-GLUCOSE LIPID CARRIER TRANSFERASE"/>
    <property type="match status" value="1"/>
</dbReference>
<dbReference type="AlphaFoldDB" id="A0A345UMM8"/>
<keyword evidence="4" id="KW-0808">Transferase</keyword>
<keyword evidence="2" id="KW-1133">Transmembrane helix</keyword>
<reference evidence="4 5" key="1">
    <citation type="submission" date="2018-03" db="EMBL/GenBank/DDBJ databases">
        <title>Phenotypic and genomic properties of Cyclonatronum proteinivorum gen. nov., sp. nov., a haloalkaliphilic bacteroidete from soda lakes possessing Na+-translocating rhodopsin.</title>
        <authorList>
            <person name="Toshchakov S.V."/>
            <person name="Korzhenkov A."/>
            <person name="Samarov N.I."/>
            <person name="Kublanov I.V."/>
            <person name="Muntyan M.S."/>
            <person name="Sorokin D.Y."/>
        </authorList>
    </citation>
    <scope>NUCLEOTIDE SEQUENCE [LARGE SCALE GENOMIC DNA]</scope>
    <source>
        <strain evidence="4 5">Omega</strain>
    </source>
</reference>
<evidence type="ECO:0000256" key="1">
    <source>
        <dbReference type="ARBA" id="ARBA00006464"/>
    </source>
</evidence>
<protein>
    <submittedName>
        <fullName evidence="4">Sugar transferase involved in LPS biosynthesis (Colanic, teichoic acid)</fullName>
    </submittedName>
</protein>
<keyword evidence="2" id="KW-0472">Membrane</keyword>
<evidence type="ECO:0000313" key="4">
    <source>
        <dbReference type="EMBL" id="AXJ01730.1"/>
    </source>
</evidence>
<dbReference type="Proteomes" id="UP000254808">
    <property type="component" value="Chromosome"/>
</dbReference>
<dbReference type="OrthoDB" id="9808602at2"/>
<evidence type="ECO:0000256" key="2">
    <source>
        <dbReference type="SAM" id="Phobius"/>
    </source>
</evidence>
<dbReference type="RefSeq" id="WP_114984888.1">
    <property type="nucleotide sequence ID" value="NZ_CP027806.1"/>
</dbReference>
<evidence type="ECO:0000259" key="3">
    <source>
        <dbReference type="Pfam" id="PF02397"/>
    </source>
</evidence>
<dbReference type="Pfam" id="PF02397">
    <property type="entry name" value="Bac_transf"/>
    <property type="match status" value="1"/>
</dbReference>
<sequence length="219" mass="24963">MKDRLKRTFDLLSASAVLLIVSPLMACIALWIKLDSTGPVLFRQQRIGRAQNPFEVLKFRTMVNRKPEEIDQFAEAVVSGEADSRVTRAGRFLRRTSLDELPQLWNIVRGDMSVVGPRPIIPEQLAAIRAEYLSRFEVKPGLTGLSQIRGRRDLDWILWLEADCEYAARYGFWYDLGIILKTVKVVFTGYGLYSEGKGRNWREFVVSGQPATGDRAERP</sequence>
<feature type="transmembrane region" description="Helical" evidence="2">
    <location>
        <begin position="12"/>
        <end position="32"/>
    </location>
</feature>
<keyword evidence="5" id="KW-1185">Reference proteome</keyword>
<dbReference type="InterPro" id="IPR003362">
    <property type="entry name" value="Bact_transf"/>
</dbReference>
<organism evidence="4 5">
    <name type="scientific">Cyclonatronum proteinivorum</name>
    <dbReference type="NCBI Taxonomy" id="1457365"/>
    <lineage>
        <taxon>Bacteria</taxon>
        <taxon>Pseudomonadati</taxon>
        <taxon>Balneolota</taxon>
        <taxon>Balneolia</taxon>
        <taxon>Balneolales</taxon>
        <taxon>Cyclonatronaceae</taxon>
        <taxon>Cyclonatronum</taxon>
    </lineage>
</organism>
<evidence type="ECO:0000313" key="5">
    <source>
        <dbReference type="Proteomes" id="UP000254808"/>
    </source>
</evidence>